<sequence>MSYNKTSIQIINELFSDNNNDDASKDSKRDYEDNILEYSLDESEKACQVNFNTLVIKSKKTNFKHAEELDKIFS</sequence>
<evidence type="ECO:0000313" key="1">
    <source>
        <dbReference type="EMBL" id="CAG8449426.1"/>
    </source>
</evidence>
<gene>
    <name evidence="1" type="ORF">FMOSSE_LOCUS1407</name>
</gene>
<organism evidence="1 2">
    <name type="scientific">Funneliformis mosseae</name>
    <name type="common">Endomycorrhizal fungus</name>
    <name type="synonym">Glomus mosseae</name>
    <dbReference type="NCBI Taxonomy" id="27381"/>
    <lineage>
        <taxon>Eukaryota</taxon>
        <taxon>Fungi</taxon>
        <taxon>Fungi incertae sedis</taxon>
        <taxon>Mucoromycota</taxon>
        <taxon>Glomeromycotina</taxon>
        <taxon>Glomeromycetes</taxon>
        <taxon>Glomerales</taxon>
        <taxon>Glomeraceae</taxon>
        <taxon>Funneliformis</taxon>
    </lineage>
</organism>
<dbReference type="AlphaFoldDB" id="A0A9N8YS94"/>
<name>A0A9N8YS94_FUNMO</name>
<comment type="caution">
    <text evidence="1">The sequence shown here is derived from an EMBL/GenBank/DDBJ whole genome shotgun (WGS) entry which is preliminary data.</text>
</comment>
<accession>A0A9N8YS94</accession>
<evidence type="ECO:0000313" key="2">
    <source>
        <dbReference type="Proteomes" id="UP000789375"/>
    </source>
</evidence>
<proteinExistence type="predicted"/>
<dbReference type="Proteomes" id="UP000789375">
    <property type="component" value="Unassembled WGS sequence"/>
</dbReference>
<keyword evidence="2" id="KW-1185">Reference proteome</keyword>
<dbReference type="EMBL" id="CAJVPP010000161">
    <property type="protein sequence ID" value="CAG8449426.1"/>
    <property type="molecule type" value="Genomic_DNA"/>
</dbReference>
<reference evidence="1" key="1">
    <citation type="submission" date="2021-06" db="EMBL/GenBank/DDBJ databases">
        <authorList>
            <person name="Kallberg Y."/>
            <person name="Tangrot J."/>
            <person name="Rosling A."/>
        </authorList>
    </citation>
    <scope>NUCLEOTIDE SEQUENCE</scope>
    <source>
        <strain evidence="1">87-6 pot B 2015</strain>
    </source>
</reference>
<protein>
    <submittedName>
        <fullName evidence="1">12613_t:CDS:1</fullName>
    </submittedName>
</protein>